<protein>
    <submittedName>
        <fullName evidence="1">DsbA family dithiol-disulfide isomerase</fullName>
    </submittedName>
</protein>
<organism evidence="1 2">
    <name type="scientific">Dyadobacter fermentans</name>
    <dbReference type="NCBI Taxonomy" id="94254"/>
    <lineage>
        <taxon>Bacteria</taxon>
        <taxon>Pseudomonadati</taxon>
        <taxon>Bacteroidota</taxon>
        <taxon>Cytophagia</taxon>
        <taxon>Cytophagales</taxon>
        <taxon>Spirosomataceae</taxon>
        <taxon>Dyadobacter</taxon>
    </lineage>
</organism>
<comment type="caution">
    <text evidence="1">The sequence shown here is derived from an EMBL/GenBank/DDBJ whole genome shotgun (WGS) entry which is preliminary data.</text>
</comment>
<name>A0ABU1QUF4_9BACT</name>
<dbReference type="Pfam" id="PF13743">
    <property type="entry name" value="Thioredoxin_5"/>
    <property type="match status" value="1"/>
</dbReference>
<keyword evidence="2" id="KW-1185">Reference proteome</keyword>
<evidence type="ECO:0000313" key="1">
    <source>
        <dbReference type="EMBL" id="MDR6804792.1"/>
    </source>
</evidence>
<gene>
    <name evidence="1" type="ORF">J2W84_001838</name>
</gene>
<dbReference type="SUPFAM" id="SSF52833">
    <property type="entry name" value="Thioredoxin-like"/>
    <property type="match status" value="1"/>
</dbReference>
<dbReference type="RefSeq" id="WP_309982061.1">
    <property type="nucleotide sequence ID" value="NZ_JAVDTI010000002.1"/>
</dbReference>
<sequence>MKPIDLNHTIVNIVYYTQPLCPVSWRMQQHWHEFTTKFSELINVRFCLVTSDTTSRSPTGSGREPSNIRACQAVKAVSLQSQRAANLYLNALRKAALVEGRDISLSRVLVDLAREISREHHGILDLQKFGTDFDSPATRRALQKDALKIRTNKIDSCPTITFTVNGYGFKATGFHSFQQLAAMLKKALTPTFPAANDLRSRV</sequence>
<dbReference type="GO" id="GO:0016853">
    <property type="term" value="F:isomerase activity"/>
    <property type="evidence" value="ECO:0007669"/>
    <property type="project" value="UniProtKB-KW"/>
</dbReference>
<evidence type="ECO:0000313" key="2">
    <source>
        <dbReference type="Proteomes" id="UP001264980"/>
    </source>
</evidence>
<dbReference type="InterPro" id="IPR036249">
    <property type="entry name" value="Thioredoxin-like_sf"/>
</dbReference>
<dbReference type="Gene3D" id="3.40.30.10">
    <property type="entry name" value="Glutaredoxin"/>
    <property type="match status" value="1"/>
</dbReference>
<dbReference type="Proteomes" id="UP001264980">
    <property type="component" value="Unassembled WGS sequence"/>
</dbReference>
<dbReference type="EMBL" id="JAVDTI010000002">
    <property type="protein sequence ID" value="MDR6804792.1"/>
    <property type="molecule type" value="Genomic_DNA"/>
</dbReference>
<reference evidence="1 2" key="1">
    <citation type="submission" date="2023-07" db="EMBL/GenBank/DDBJ databases">
        <title>Sorghum-associated microbial communities from plants grown in Nebraska, USA.</title>
        <authorList>
            <person name="Schachtman D."/>
        </authorList>
    </citation>
    <scope>NUCLEOTIDE SEQUENCE [LARGE SCALE GENOMIC DNA]</scope>
    <source>
        <strain evidence="1 2">BE57</strain>
    </source>
</reference>
<keyword evidence="1" id="KW-0413">Isomerase</keyword>
<accession>A0ABU1QUF4</accession>
<proteinExistence type="predicted"/>